<evidence type="ECO:0000259" key="1">
    <source>
        <dbReference type="Pfam" id="PF13358"/>
    </source>
</evidence>
<reference evidence="2" key="1">
    <citation type="journal article" date="2014" name="Nat. Commun.">
        <title>The rainbow trout genome provides novel insights into evolution after whole-genome duplication in vertebrates.</title>
        <authorList>
            <person name="Berthelot C."/>
            <person name="Brunet F."/>
            <person name="Chalopin D."/>
            <person name="Juanchich A."/>
            <person name="Bernard M."/>
            <person name="Noel B."/>
            <person name="Bento P."/>
            <person name="Da Silva C."/>
            <person name="Labadie K."/>
            <person name="Alberti A."/>
            <person name="Aury J.M."/>
            <person name="Louis A."/>
            <person name="Dehais P."/>
            <person name="Bardou P."/>
            <person name="Montfort J."/>
            <person name="Klopp C."/>
            <person name="Cabau C."/>
            <person name="Gaspin C."/>
            <person name="Thorgaard G.H."/>
            <person name="Boussaha M."/>
            <person name="Quillet E."/>
            <person name="Guyomard R."/>
            <person name="Galiana D."/>
            <person name="Bobe J."/>
            <person name="Volff J.N."/>
            <person name="Genet C."/>
            <person name="Wincker P."/>
            <person name="Jaillon O."/>
            <person name="Roest Crollius H."/>
            <person name="Guiguen Y."/>
        </authorList>
    </citation>
    <scope>NUCLEOTIDE SEQUENCE [LARGE SCALE GENOMIC DNA]</scope>
</reference>
<dbReference type="InterPro" id="IPR036397">
    <property type="entry name" value="RNaseH_sf"/>
</dbReference>
<dbReference type="GO" id="GO:0003676">
    <property type="term" value="F:nucleic acid binding"/>
    <property type="evidence" value="ECO:0007669"/>
    <property type="project" value="InterPro"/>
</dbReference>
<dbReference type="Gene3D" id="3.30.420.10">
    <property type="entry name" value="Ribonuclease H-like superfamily/Ribonuclease H"/>
    <property type="match status" value="1"/>
</dbReference>
<dbReference type="Proteomes" id="UP000193380">
    <property type="component" value="Unassembled WGS sequence"/>
</dbReference>
<dbReference type="Pfam" id="PF13358">
    <property type="entry name" value="DDE_3"/>
    <property type="match status" value="1"/>
</dbReference>
<name>A0A060YM23_ONCMY</name>
<dbReference type="InterPro" id="IPR038717">
    <property type="entry name" value="Tc1-like_DDE_dom"/>
</dbReference>
<accession>A0A060YM23</accession>
<gene>
    <name evidence="2" type="ORF">GSONMT00041197001</name>
</gene>
<reference evidence="2" key="2">
    <citation type="submission" date="2014-03" db="EMBL/GenBank/DDBJ databases">
        <authorList>
            <person name="Genoscope - CEA"/>
        </authorList>
    </citation>
    <scope>NUCLEOTIDE SEQUENCE</scope>
</reference>
<evidence type="ECO:0000313" key="2">
    <source>
        <dbReference type="EMBL" id="CDQ92928.1"/>
    </source>
</evidence>
<sequence>MERPNVFRHDNAPVHKARSIQKWIIEIGVKELDWPAQSPDLNPIEHLWDELECGLRARPNRPTSVPDLTNALVAEWKQVPSAMFQHLVESQKSGGCYCCKGGPTPIISHDFGMRCSTSRCPHTLGHVACIFRSFLFTTTNRCWHEDRTQRAVYSAFGNNSDLLTSGASCFH</sequence>
<protein>
    <recommendedName>
        <fullName evidence="1">Tc1-like transposase DDE domain-containing protein</fullName>
    </recommendedName>
</protein>
<feature type="domain" description="Tc1-like transposase DDE" evidence="1">
    <location>
        <begin position="9"/>
        <end position="57"/>
    </location>
</feature>
<dbReference type="EMBL" id="FR914131">
    <property type="protein sequence ID" value="CDQ92928.1"/>
    <property type="molecule type" value="Genomic_DNA"/>
</dbReference>
<proteinExistence type="predicted"/>
<evidence type="ECO:0000313" key="3">
    <source>
        <dbReference type="Proteomes" id="UP000193380"/>
    </source>
</evidence>
<dbReference type="AlphaFoldDB" id="A0A060YM23"/>
<organism evidence="2 3">
    <name type="scientific">Oncorhynchus mykiss</name>
    <name type="common">Rainbow trout</name>
    <name type="synonym">Salmo gairdneri</name>
    <dbReference type="NCBI Taxonomy" id="8022"/>
    <lineage>
        <taxon>Eukaryota</taxon>
        <taxon>Metazoa</taxon>
        <taxon>Chordata</taxon>
        <taxon>Craniata</taxon>
        <taxon>Vertebrata</taxon>
        <taxon>Euteleostomi</taxon>
        <taxon>Actinopterygii</taxon>
        <taxon>Neopterygii</taxon>
        <taxon>Teleostei</taxon>
        <taxon>Protacanthopterygii</taxon>
        <taxon>Salmoniformes</taxon>
        <taxon>Salmonidae</taxon>
        <taxon>Salmoninae</taxon>
        <taxon>Oncorhynchus</taxon>
    </lineage>
</organism>
<dbReference type="PaxDb" id="8022-A0A060YM23"/>